<accession>A0A8S5PQC0</accession>
<reference evidence="1" key="1">
    <citation type="journal article" date="2021" name="Proc. Natl. Acad. Sci. U.S.A.">
        <title>A Catalog of Tens of Thousands of Viruses from Human Metagenomes Reveals Hidden Associations with Chronic Diseases.</title>
        <authorList>
            <person name="Tisza M.J."/>
            <person name="Buck C.B."/>
        </authorList>
    </citation>
    <scope>NUCLEOTIDE SEQUENCE</scope>
    <source>
        <strain evidence="1">Ct3lF2</strain>
    </source>
</reference>
<organism evidence="1">
    <name type="scientific">Siphoviridae sp. ct3lF2</name>
    <dbReference type="NCBI Taxonomy" id="2825324"/>
    <lineage>
        <taxon>Viruses</taxon>
        <taxon>Duplodnaviria</taxon>
        <taxon>Heunggongvirae</taxon>
        <taxon>Uroviricota</taxon>
        <taxon>Caudoviricetes</taxon>
    </lineage>
</organism>
<proteinExistence type="predicted"/>
<dbReference type="EMBL" id="BK015473">
    <property type="protein sequence ID" value="DAE08725.1"/>
    <property type="molecule type" value="Genomic_DNA"/>
</dbReference>
<protein>
    <submittedName>
        <fullName evidence="1">Uncharacterized protein</fullName>
    </submittedName>
</protein>
<evidence type="ECO:0000313" key="1">
    <source>
        <dbReference type="EMBL" id="DAE08725.1"/>
    </source>
</evidence>
<name>A0A8S5PQC0_9CAUD</name>
<sequence>MGHCDSSSSWLPVGVMRSEYVCLRNLRRSSVSIDADA</sequence>